<name>A0A9J6B646_SOLCO</name>
<keyword evidence="2" id="KW-1185">Reference proteome</keyword>
<evidence type="ECO:0000313" key="1">
    <source>
        <dbReference type="EMBL" id="KAG5632137.1"/>
    </source>
</evidence>
<dbReference type="AlphaFoldDB" id="A0A9J6B646"/>
<protein>
    <submittedName>
        <fullName evidence="1">Uncharacterized protein</fullName>
    </submittedName>
</protein>
<gene>
    <name evidence="1" type="ORF">H5410_003854</name>
</gene>
<dbReference type="OrthoDB" id="1832382at2759"/>
<evidence type="ECO:0000313" key="2">
    <source>
        <dbReference type="Proteomes" id="UP000824120"/>
    </source>
</evidence>
<proteinExistence type="predicted"/>
<comment type="caution">
    <text evidence="1">The sequence shown here is derived from an EMBL/GenBank/DDBJ whole genome shotgun (WGS) entry which is preliminary data.</text>
</comment>
<dbReference type="Proteomes" id="UP000824120">
    <property type="component" value="Chromosome 1"/>
</dbReference>
<dbReference type="EMBL" id="JACXVP010000001">
    <property type="protein sequence ID" value="KAG5632137.1"/>
    <property type="molecule type" value="Genomic_DNA"/>
</dbReference>
<reference evidence="1 2" key="1">
    <citation type="submission" date="2020-09" db="EMBL/GenBank/DDBJ databases">
        <title>De no assembly of potato wild relative species, Solanum commersonii.</title>
        <authorList>
            <person name="Cho K."/>
        </authorList>
    </citation>
    <scope>NUCLEOTIDE SEQUENCE [LARGE SCALE GENOMIC DNA]</scope>
    <source>
        <strain evidence="1">LZ3.2</strain>
        <tissue evidence="1">Leaf</tissue>
    </source>
</reference>
<sequence length="116" mass="13420">MKRKEVNLPDLSDNNQHVNMNACNTCQGDICSCENDEFYKLQSQFEDLNINTITSDNVIELLKEVSNNNLREKIIQLAINNNASSSKIQKNKRMVLNMNILLYVQIKMNLINKLFL</sequence>
<accession>A0A9J6B646</accession>
<organism evidence="1 2">
    <name type="scientific">Solanum commersonii</name>
    <name type="common">Commerson's wild potato</name>
    <name type="synonym">Commerson's nightshade</name>
    <dbReference type="NCBI Taxonomy" id="4109"/>
    <lineage>
        <taxon>Eukaryota</taxon>
        <taxon>Viridiplantae</taxon>
        <taxon>Streptophyta</taxon>
        <taxon>Embryophyta</taxon>
        <taxon>Tracheophyta</taxon>
        <taxon>Spermatophyta</taxon>
        <taxon>Magnoliopsida</taxon>
        <taxon>eudicotyledons</taxon>
        <taxon>Gunneridae</taxon>
        <taxon>Pentapetalae</taxon>
        <taxon>asterids</taxon>
        <taxon>lamiids</taxon>
        <taxon>Solanales</taxon>
        <taxon>Solanaceae</taxon>
        <taxon>Solanoideae</taxon>
        <taxon>Solaneae</taxon>
        <taxon>Solanum</taxon>
    </lineage>
</organism>